<protein>
    <recommendedName>
        <fullName evidence="1">LPS-assembly protein LptD</fullName>
    </recommendedName>
</protein>
<sequence length="710" mass="78638" precursor="true">MIALRTLCAAAALSIALAVPGQAQDLPATLVADRVQIAGDNRLIAEGAVEVLYGTTRMRASRIIYDRAGDRLTIEGPITLVDAAGVILVADEAELSTDLREGLLQGARMVLEQQLQLAATSLARREGRYTELRNTVASSCQICANNPTPLWEIRAARVLHDQEAQQLYFDRAQFRIMGLPVAYIPRLRMPDPTLDRANGFLAPRFRTTSTLGYGVRIPYFFTLGDHADVTVSPYISSGRTRTLDFRYRQALPGGSYELAGAISDDDLEPSGLRGYVFGSGRFDLRDDYVLSFGLQAASDSFYLQDYDISDQDRLTNRVELSRTRRDEHFSARVFHFRSIRAGEVNALQPTAVTDLNYIRRETLWGGIGTARFNAHTHYRPSDIDMLGRDVGRASGQLDWQRSWILRGGLKATANLRGTFDQYAIRQDSSLPPRPNRFTPAAAVELRWPWARQGTTGVVHVIEPVVQVVRSHSSRNGLPDEDSVLVEFDEGNLFSLNRFPGWDRHETGTRVNAGLQYSRLDPAGWQLGLALGRVLRDDGRDQFPTQSGLGGARSDWLVVADITNFALRGTGTISLTNRALFADDLSFSQNELRLNYDAGRLDLASSYLWAAADPAQGREADASEWVLDAAWRVTANWQARTDWRYDFEAEQATRAGFGLIYRNECVAVDLSLSRRFTSSTSVRPTTTFGLSVDLVGFGTGQAGARSRSCSG</sequence>
<evidence type="ECO:0000259" key="2">
    <source>
        <dbReference type="Pfam" id="PF04453"/>
    </source>
</evidence>
<comment type="function">
    <text evidence="1">Involved in the assembly of lipopolysaccharide (LPS) at the surface of the outer membrane.</text>
</comment>
<evidence type="ECO:0000313" key="3">
    <source>
        <dbReference type="EMBL" id="MFC7705033.1"/>
    </source>
</evidence>
<dbReference type="InterPro" id="IPR020889">
    <property type="entry name" value="LipoPS_assembly_LptD"/>
</dbReference>
<organism evidence="3 4">
    <name type="scientific">Plastorhodobacter daqingensis</name>
    <dbReference type="NCBI Taxonomy" id="1387281"/>
    <lineage>
        <taxon>Bacteria</taxon>
        <taxon>Pseudomonadati</taxon>
        <taxon>Pseudomonadota</taxon>
        <taxon>Alphaproteobacteria</taxon>
        <taxon>Rhodobacterales</taxon>
        <taxon>Paracoccaceae</taxon>
        <taxon>Plastorhodobacter</taxon>
    </lineage>
</organism>
<dbReference type="HAMAP" id="MF_01411">
    <property type="entry name" value="LPS_assembly_LptD"/>
    <property type="match status" value="1"/>
</dbReference>
<evidence type="ECO:0000256" key="1">
    <source>
        <dbReference type="HAMAP-Rule" id="MF_01411"/>
    </source>
</evidence>
<feature type="signal peptide" evidence="1">
    <location>
        <begin position="1"/>
        <end position="23"/>
    </location>
</feature>
<accession>A0ABW2UPT8</accession>
<evidence type="ECO:0000313" key="4">
    <source>
        <dbReference type="Proteomes" id="UP001596516"/>
    </source>
</evidence>
<dbReference type="PANTHER" id="PTHR30189">
    <property type="entry name" value="LPS-ASSEMBLY PROTEIN"/>
    <property type="match status" value="1"/>
</dbReference>
<keyword evidence="1" id="KW-0998">Cell outer membrane</keyword>
<name>A0ABW2UPT8_9RHOB</name>
<comment type="subcellular location">
    <subcellularLocation>
        <location evidence="1">Cell outer membrane</location>
    </subcellularLocation>
</comment>
<proteinExistence type="inferred from homology"/>
<dbReference type="EMBL" id="JBHTFQ010000006">
    <property type="protein sequence ID" value="MFC7705033.1"/>
    <property type="molecule type" value="Genomic_DNA"/>
</dbReference>
<dbReference type="PANTHER" id="PTHR30189:SF1">
    <property type="entry name" value="LPS-ASSEMBLY PROTEIN LPTD"/>
    <property type="match status" value="1"/>
</dbReference>
<dbReference type="InterPro" id="IPR050218">
    <property type="entry name" value="LptD"/>
</dbReference>
<keyword evidence="1" id="KW-0732">Signal</keyword>
<feature type="chain" id="PRO_5044906357" description="LPS-assembly protein LptD" evidence="1">
    <location>
        <begin position="24"/>
        <end position="710"/>
    </location>
</feature>
<dbReference type="InterPro" id="IPR007543">
    <property type="entry name" value="LptD_C"/>
</dbReference>
<keyword evidence="1" id="KW-0472">Membrane</keyword>
<dbReference type="SUPFAM" id="SSF56935">
    <property type="entry name" value="Porins"/>
    <property type="match status" value="1"/>
</dbReference>
<comment type="caution">
    <text evidence="1">Lacks conserved residue(s) required for the propagation of feature annotation.</text>
</comment>
<dbReference type="RefSeq" id="WP_377404206.1">
    <property type="nucleotide sequence ID" value="NZ_JBHTFQ010000006.1"/>
</dbReference>
<feature type="domain" description="LptD C-terminal" evidence="2">
    <location>
        <begin position="273"/>
        <end position="617"/>
    </location>
</feature>
<keyword evidence="4" id="KW-1185">Reference proteome</keyword>
<reference evidence="4" key="1">
    <citation type="journal article" date="2019" name="Int. J. Syst. Evol. Microbiol.">
        <title>The Global Catalogue of Microorganisms (GCM) 10K type strain sequencing project: providing services to taxonomists for standard genome sequencing and annotation.</title>
        <authorList>
            <consortium name="The Broad Institute Genomics Platform"/>
            <consortium name="The Broad Institute Genome Sequencing Center for Infectious Disease"/>
            <person name="Wu L."/>
            <person name="Ma J."/>
        </authorList>
    </citation>
    <scope>NUCLEOTIDE SEQUENCE [LARGE SCALE GENOMIC DNA]</scope>
    <source>
        <strain evidence="4">CGMCC 1.12750</strain>
    </source>
</reference>
<dbReference type="Pfam" id="PF04453">
    <property type="entry name" value="LptD"/>
    <property type="match status" value="1"/>
</dbReference>
<dbReference type="Proteomes" id="UP001596516">
    <property type="component" value="Unassembled WGS sequence"/>
</dbReference>
<comment type="caution">
    <text evidence="3">The sequence shown here is derived from an EMBL/GenBank/DDBJ whole genome shotgun (WGS) entry which is preliminary data.</text>
</comment>
<comment type="subunit">
    <text evidence="1">Component of the lipopolysaccharide transport and assembly complex.</text>
</comment>
<gene>
    <name evidence="1" type="primary">lptD</name>
    <name evidence="3" type="ORF">ACFQXB_12575</name>
</gene>
<comment type="similarity">
    <text evidence="1">Belongs to the LptD family.</text>
</comment>